<evidence type="ECO:0000313" key="3">
    <source>
        <dbReference type="EMBL" id="CAH1412936.1"/>
    </source>
</evidence>
<dbReference type="EMBL" id="CAKMRJ010000001">
    <property type="protein sequence ID" value="CAH1412936.1"/>
    <property type="molecule type" value="Genomic_DNA"/>
</dbReference>
<keyword evidence="4" id="KW-1185">Reference proteome</keyword>
<organism evidence="3 4">
    <name type="scientific">Lactuca virosa</name>
    <dbReference type="NCBI Taxonomy" id="75947"/>
    <lineage>
        <taxon>Eukaryota</taxon>
        <taxon>Viridiplantae</taxon>
        <taxon>Streptophyta</taxon>
        <taxon>Embryophyta</taxon>
        <taxon>Tracheophyta</taxon>
        <taxon>Spermatophyta</taxon>
        <taxon>Magnoliopsida</taxon>
        <taxon>eudicotyledons</taxon>
        <taxon>Gunneridae</taxon>
        <taxon>Pentapetalae</taxon>
        <taxon>asterids</taxon>
        <taxon>campanulids</taxon>
        <taxon>Asterales</taxon>
        <taxon>Asteraceae</taxon>
        <taxon>Cichorioideae</taxon>
        <taxon>Cichorieae</taxon>
        <taxon>Lactucinae</taxon>
        <taxon>Lactuca</taxon>
    </lineage>
</organism>
<comment type="caution">
    <text evidence="3">The sequence shown here is derived from an EMBL/GenBank/DDBJ whole genome shotgun (WGS) entry which is preliminary data.</text>
</comment>
<feature type="signal peptide" evidence="2">
    <location>
        <begin position="1"/>
        <end position="21"/>
    </location>
</feature>
<accession>A0AAU9LHM0</accession>
<evidence type="ECO:0000256" key="1">
    <source>
        <dbReference type="SAM" id="Phobius"/>
    </source>
</evidence>
<dbReference type="Proteomes" id="UP001157418">
    <property type="component" value="Unassembled WGS sequence"/>
</dbReference>
<sequence>MMNTSSKILFFIILVFTTASGVQFDKSKKNNIVMAGIAHLTGCLLVIISFVRHRRCLKIKPPPALADPVISVSTTDVSGS</sequence>
<name>A0AAU9LHM0_9ASTR</name>
<proteinExistence type="predicted"/>
<evidence type="ECO:0000313" key="4">
    <source>
        <dbReference type="Proteomes" id="UP001157418"/>
    </source>
</evidence>
<keyword evidence="1" id="KW-0812">Transmembrane</keyword>
<feature type="chain" id="PRO_5043358842" evidence="2">
    <location>
        <begin position="22"/>
        <end position="80"/>
    </location>
</feature>
<reference evidence="3 4" key="1">
    <citation type="submission" date="2022-01" db="EMBL/GenBank/DDBJ databases">
        <authorList>
            <person name="Xiong W."/>
            <person name="Schranz E."/>
        </authorList>
    </citation>
    <scope>NUCLEOTIDE SEQUENCE [LARGE SCALE GENOMIC DNA]</scope>
</reference>
<protein>
    <submittedName>
        <fullName evidence="3">Uncharacterized protein</fullName>
    </submittedName>
</protein>
<keyword evidence="2" id="KW-0732">Signal</keyword>
<evidence type="ECO:0000256" key="2">
    <source>
        <dbReference type="SAM" id="SignalP"/>
    </source>
</evidence>
<feature type="transmembrane region" description="Helical" evidence="1">
    <location>
        <begin position="31"/>
        <end position="51"/>
    </location>
</feature>
<gene>
    <name evidence="3" type="ORF">LVIROSA_LOCUS922</name>
</gene>
<dbReference type="AlphaFoldDB" id="A0AAU9LHM0"/>
<keyword evidence="1" id="KW-1133">Transmembrane helix</keyword>
<keyword evidence="1" id="KW-0472">Membrane</keyword>